<reference evidence="8 9" key="1">
    <citation type="journal article" date="2018" name="Elife">
        <title>Firefly genomes illuminate parallel origins of bioluminescence in beetles.</title>
        <authorList>
            <person name="Fallon T.R."/>
            <person name="Lower S.E."/>
            <person name="Chang C.H."/>
            <person name="Bessho-Uehara M."/>
            <person name="Martin G.J."/>
            <person name="Bewick A.J."/>
            <person name="Behringer M."/>
            <person name="Debat H.J."/>
            <person name="Wong I."/>
            <person name="Day J.C."/>
            <person name="Suvorov A."/>
            <person name="Silva C.J."/>
            <person name="Stanger-Hall K.F."/>
            <person name="Hall D.W."/>
            <person name="Schmitz R.J."/>
            <person name="Nelson D.R."/>
            <person name="Lewis S.M."/>
            <person name="Shigenobu S."/>
            <person name="Bybee S.M."/>
            <person name="Larracuente A.M."/>
            <person name="Oba Y."/>
            <person name="Weng J.K."/>
        </authorList>
    </citation>
    <scope>NUCLEOTIDE SEQUENCE [LARGE SCALE GENOMIC DNA]</scope>
    <source>
        <strain evidence="8">1611_PpyrPB1</strain>
        <tissue evidence="8">Whole body</tissue>
    </source>
</reference>
<organism evidence="8 9">
    <name type="scientific">Photinus pyralis</name>
    <name type="common">Common eastern firefly</name>
    <name type="synonym">Lampyris pyralis</name>
    <dbReference type="NCBI Taxonomy" id="7054"/>
    <lineage>
        <taxon>Eukaryota</taxon>
        <taxon>Metazoa</taxon>
        <taxon>Ecdysozoa</taxon>
        <taxon>Arthropoda</taxon>
        <taxon>Hexapoda</taxon>
        <taxon>Insecta</taxon>
        <taxon>Pterygota</taxon>
        <taxon>Neoptera</taxon>
        <taxon>Endopterygota</taxon>
        <taxon>Coleoptera</taxon>
        <taxon>Polyphaga</taxon>
        <taxon>Elateriformia</taxon>
        <taxon>Elateroidea</taxon>
        <taxon>Lampyridae</taxon>
        <taxon>Lampyrinae</taxon>
        <taxon>Photinus</taxon>
    </lineage>
</organism>
<evidence type="ECO:0000256" key="5">
    <source>
        <dbReference type="ARBA" id="ARBA00023295"/>
    </source>
</evidence>
<evidence type="ECO:0000256" key="2">
    <source>
        <dbReference type="ARBA" id="ARBA00011738"/>
    </source>
</evidence>
<dbReference type="Pfam" id="PF00232">
    <property type="entry name" value="Glyco_hydro_1"/>
    <property type="match status" value="1"/>
</dbReference>
<evidence type="ECO:0000256" key="1">
    <source>
        <dbReference type="ARBA" id="ARBA00010838"/>
    </source>
</evidence>
<keyword evidence="9" id="KW-1185">Reference proteome</keyword>
<keyword evidence="5" id="KW-0326">Glycosidase</keyword>
<keyword evidence="3" id="KW-0378">Hydrolase</keyword>
<protein>
    <recommendedName>
        <fullName evidence="10">Myrosinase 1-like</fullName>
    </recommendedName>
</protein>
<dbReference type="Gene3D" id="3.20.20.80">
    <property type="entry name" value="Glycosidases"/>
    <property type="match status" value="1"/>
</dbReference>
<dbReference type="GO" id="GO:0008422">
    <property type="term" value="F:beta-glucosidase activity"/>
    <property type="evidence" value="ECO:0007669"/>
    <property type="project" value="TreeGrafter"/>
</dbReference>
<dbReference type="InterPro" id="IPR001360">
    <property type="entry name" value="Glyco_hydro_1"/>
</dbReference>
<comment type="caution">
    <text evidence="8">The sequence shown here is derived from an EMBL/GenBank/DDBJ whole genome shotgun (WGS) entry which is preliminary data.</text>
</comment>
<keyword evidence="7" id="KW-0732">Signal</keyword>
<evidence type="ECO:0008006" key="10">
    <source>
        <dbReference type="Google" id="ProtNLM"/>
    </source>
</evidence>
<accession>A0A5N4B3H5</accession>
<dbReference type="PANTHER" id="PTHR10353:SF36">
    <property type="entry name" value="LP05116P"/>
    <property type="match status" value="1"/>
</dbReference>
<dbReference type="SUPFAM" id="SSF51445">
    <property type="entry name" value="(Trans)glycosidases"/>
    <property type="match status" value="1"/>
</dbReference>
<dbReference type="PRINTS" id="PR00131">
    <property type="entry name" value="GLHYDRLASE1"/>
</dbReference>
<dbReference type="Proteomes" id="UP000327044">
    <property type="component" value="Unassembled WGS sequence"/>
</dbReference>
<dbReference type="PANTHER" id="PTHR10353">
    <property type="entry name" value="GLYCOSYL HYDROLASE"/>
    <property type="match status" value="1"/>
</dbReference>
<keyword evidence="4" id="KW-0325">Glycoprotein</keyword>
<dbReference type="EMBL" id="VVIM01000001">
    <property type="protein sequence ID" value="KAB0804171.1"/>
    <property type="molecule type" value="Genomic_DNA"/>
</dbReference>
<proteinExistence type="inferred from homology"/>
<evidence type="ECO:0000313" key="9">
    <source>
        <dbReference type="Proteomes" id="UP000327044"/>
    </source>
</evidence>
<name>A0A5N4B3H5_PHOPY</name>
<dbReference type="GO" id="GO:0005975">
    <property type="term" value="P:carbohydrate metabolic process"/>
    <property type="evidence" value="ECO:0007669"/>
    <property type="project" value="InterPro"/>
</dbReference>
<feature type="chain" id="PRO_5024353521" description="Myrosinase 1-like" evidence="7">
    <location>
        <begin position="18"/>
        <end position="492"/>
    </location>
</feature>
<feature type="signal peptide" evidence="7">
    <location>
        <begin position="1"/>
        <end position="17"/>
    </location>
</feature>
<comment type="subunit">
    <text evidence="2">Homodimer.</text>
</comment>
<evidence type="ECO:0000256" key="4">
    <source>
        <dbReference type="ARBA" id="ARBA00023180"/>
    </source>
</evidence>
<dbReference type="AlphaFoldDB" id="A0A5N4B3H5"/>
<gene>
    <name evidence="8" type="ORF">PPYR_01141</name>
</gene>
<evidence type="ECO:0000313" key="8">
    <source>
        <dbReference type="EMBL" id="KAB0804171.1"/>
    </source>
</evidence>
<dbReference type="InterPro" id="IPR017853">
    <property type="entry name" value="GH"/>
</dbReference>
<evidence type="ECO:0000256" key="6">
    <source>
        <dbReference type="RuleBase" id="RU003690"/>
    </source>
</evidence>
<comment type="similarity">
    <text evidence="1 6">Belongs to the glycosyl hydrolase 1 family.</text>
</comment>
<evidence type="ECO:0000256" key="3">
    <source>
        <dbReference type="ARBA" id="ARBA00022801"/>
    </source>
</evidence>
<sequence length="492" mass="57133">MLTVILLLTVLLINSQSINVKKFPNDFVFGVASSSQQVEGAWDVDGKGETMWDHLVRNYPEKVEGKNYIDMSCDSYYKTVEDVRHLKDLGVQFYRFSINWARIMPTGFPNRINQAGIDYYSNLIDELLANDISPIVTIYHWELPQTLSTMGGFVNNDVVSWLEDYARVLFEYFGTRVKHWISVNEPRIMCQFGYGNGNFAPGVKLSGIADYLCDHNALKAHAKIYRLYQNDFKPTQQGQVGISIDLQWYEPATDSLDDLNATKRVIQFEIDKYLHPIFTKKGDYPELLKRLVREESESEGYFRSRLPEFTTEEVEQLKRSSDFLAINHYTTYLVQNKETNFSANPSVEKDFKADLVFDPSWESSAFTLFKVVPWGVRKLLKYIKDNYDDINIYITENGYADTHSIHDEKRVNYHKRLLSNVLDSIYEDNVPVKAYMAWSFLDSFEWSAGYNFGFGLYYVNFSDPNRPRIPKDSAKYYSKVIKDRGLVSKTEL</sequence>
<dbReference type="FunFam" id="3.20.20.80:FF:000013">
    <property type="entry name" value="lactase-phlorizin hydrolase"/>
    <property type="match status" value="1"/>
</dbReference>
<evidence type="ECO:0000256" key="7">
    <source>
        <dbReference type="SAM" id="SignalP"/>
    </source>
</evidence>
<dbReference type="InParanoid" id="A0A5N4B3H5"/>